<dbReference type="InterPro" id="IPR000835">
    <property type="entry name" value="HTH_MarR-typ"/>
</dbReference>
<protein>
    <submittedName>
        <fullName evidence="2">MarR family transcriptional regulator</fullName>
    </submittedName>
</protein>
<dbReference type="InterPro" id="IPR036388">
    <property type="entry name" value="WH-like_DNA-bd_sf"/>
</dbReference>
<sequence length="151" mass="16633">MDEKVNRLREDVVLFSRRIRSQRARHQLTPTQLHALAHLHQEGPMSARALAGLEQVAPQSIARTVSLLEDAGMVSRTADPQDARASIVAITALGSQTLEVDRARRSEWLSAALDAECTDAERELLFIAGKLLRRLAHIPESALQPRSVVAS</sequence>
<proteinExistence type="predicted"/>
<dbReference type="SMART" id="SM00347">
    <property type="entry name" value="HTH_MARR"/>
    <property type="match status" value="1"/>
</dbReference>
<accession>A0A3S3DY69</accession>
<organism evidence="2 3">
    <name type="scientific">Rhodococcus spongiicola</name>
    <dbReference type="NCBI Taxonomy" id="2487352"/>
    <lineage>
        <taxon>Bacteria</taxon>
        <taxon>Bacillati</taxon>
        <taxon>Actinomycetota</taxon>
        <taxon>Actinomycetes</taxon>
        <taxon>Mycobacteriales</taxon>
        <taxon>Nocardiaceae</taxon>
        <taxon>Rhodococcus</taxon>
    </lineage>
</organism>
<dbReference type="Pfam" id="PF01047">
    <property type="entry name" value="MarR"/>
    <property type="match status" value="1"/>
</dbReference>
<dbReference type="InterPro" id="IPR036390">
    <property type="entry name" value="WH_DNA-bd_sf"/>
</dbReference>
<dbReference type="Gene3D" id="1.10.10.10">
    <property type="entry name" value="Winged helix-like DNA-binding domain superfamily/Winged helix DNA-binding domain"/>
    <property type="match status" value="1"/>
</dbReference>
<dbReference type="PANTHER" id="PTHR39515:SF2">
    <property type="entry name" value="HTH-TYPE TRANSCRIPTIONAL REGULATOR RV0880"/>
    <property type="match status" value="1"/>
</dbReference>
<dbReference type="GO" id="GO:0003700">
    <property type="term" value="F:DNA-binding transcription factor activity"/>
    <property type="evidence" value="ECO:0007669"/>
    <property type="project" value="InterPro"/>
</dbReference>
<dbReference type="InterPro" id="IPR052526">
    <property type="entry name" value="HTH-type_Bedaq_tolerance"/>
</dbReference>
<dbReference type="RefSeq" id="WP_127948263.1">
    <property type="nucleotide sequence ID" value="NZ_RKLN01000006.1"/>
</dbReference>
<dbReference type="SUPFAM" id="SSF46785">
    <property type="entry name" value="Winged helix' DNA-binding domain"/>
    <property type="match status" value="1"/>
</dbReference>
<keyword evidence="3" id="KW-1185">Reference proteome</keyword>
<dbReference type="EMBL" id="RKLN01000006">
    <property type="protein sequence ID" value="RVW00934.1"/>
    <property type="molecule type" value="Genomic_DNA"/>
</dbReference>
<comment type="caution">
    <text evidence="2">The sequence shown here is derived from an EMBL/GenBank/DDBJ whole genome shotgun (WGS) entry which is preliminary data.</text>
</comment>
<dbReference type="AlphaFoldDB" id="A0A3S3DY69"/>
<dbReference type="PANTHER" id="PTHR39515">
    <property type="entry name" value="CONSERVED PROTEIN"/>
    <property type="match status" value="1"/>
</dbReference>
<evidence type="ECO:0000259" key="1">
    <source>
        <dbReference type="PROSITE" id="PS50995"/>
    </source>
</evidence>
<dbReference type="OrthoDB" id="3215377at2"/>
<evidence type="ECO:0000313" key="2">
    <source>
        <dbReference type="EMBL" id="RVW00934.1"/>
    </source>
</evidence>
<dbReference type="Gene3D" id="1.10.287.100">
    <property type="match status" value="1"/>
</dbReference>
<name>A0A3S3DY69_9NOCA</name>
<feature type="domain" description="HTH marR-type" evidence="1">
    <location>
        <begin position="1"/>
        <end position="134"/>
    </location>
</feature>
<gene>
    <name evidence="2" type="ORF">EF834_16315</name>
</gene>
<evidence type="ECO:0000313" key="3">
    <source>
        <dbReference type="Proteomes" id="UP000284333"/>
    </source>
</evidence>
<reference evidence="2 3" key="1">
    <citation type="submission" date="2018-11" db="EMBL/GenBank/DDBJ databases">
        <title>Rhodococcus spongicola sp. nov. and Rhodococcus xishaensis sp. nov. from marine sponges.</title>
        <authorList>
            <person name="Li L."/>
            <person name="Lin H.W."/>
        </authorList>
    </citation>
    <scope>NUCLEOTIDE SEQUENCE [LARGE SCALE GENOMIC DNA]</scope>
    <source>
        <strain evidence="2 3">LHW50502</strain>
    </source>
</reference>
<dbReference type="Proteomes" id="UP000284333">
    <property type="component" value="Unassembled WGS sequence"/>
</dbReference>
<dbReference type="PROSITE" id="PS50995">
    <property type="entry name" value="HTH_MARR_2"/>
    <property type="match status" value="1"/>
</dbReference>